<dbReference type="CDD" id="cd20394">
    <property type="entry name" value="Tudor_SGF29_rpt2"/>
    <property type="match status" value="1"/>
</dbReference>
<evidence type="ECO:0000259" key="5">
    <source>
        <dbReference type="PROSITE" id="PS51518"/>
    </source>
</evidence>
<evidence type="ECO:0000256" key="4">
    <source>
        <dbReference type="ARBA" id="ARBA00023242"/>
    </source>
</evidence>
<sequence length="272" mass="30780">MQSGAADGEIETRLREIHNALVQFEGERKKSVETINNIQKTHEQMQVEVKRISFYKGKLKNMYYTALQDTEKEIELIKKALQLIEEVQHIRYFSVASKKSGSRQVKSKSSLMKSIMQSGMSLPLWVGKSTESPPPLCGAIPAEPNYIAKVGDVVAALVTVSENEDWILAEVTGYNQITNQYKIDDIDEEMRTEYIIGYNKVIPLPVTRANPETNPNALFPKGALVLALYPQTTCFYKAIIHKPPRKAHDPYQVLFEDSSYTNGYSPPENIHQ</sequence>
<dbReference type="Gene3D" id="2.30.30.140">
    <property type="match status" value="2"/>
</dbReference>
<dbReference type="EMBL" id="KK119648">
    <property type="protein sequence ID" value="KFM76307.1"/>
    <property type="molecule type" value="Genomic_DNA"/>
</dbReference>
<dbReference type="InterPro" id="IPR037802">
    <property type="entry name" value="SGF29"/>
</dbReference>
<dbReference type="CDD" id="cd20393">
    <property type="entry name" value="Tudor_SGF29_rpt1"/>
    <property type="match status" value="1"/>
</dbReference>
<dbReference type="PROSITE" id="PS51518">
    <property type="entry name" value="SGF29_C"/>
    <property type="match status" value="1"/>
</dbReference>
<evidence type="ECO:0000256" key="1">
    <source>
        <dbReference type="ARBA" id="ARBA00004123"/>
    </source>
</evidence>
<dbReference type="InterPro" id="IPR047288">
    <property type="entry name" value="Tudor_SGF29_rpt1"/>
</dbReference>
<proteinExistence type="predicted"/>
<dbReference type="GO" id="GO:0005634">
    <property type="term" value="C:nucleus"/>
    <property type="evidence" value="ECO:0007669"/>
    <property type="project" value="UniProtKB-SubCell"/>
</dbReference>
<dbReference type="AlphaFoldDB" id="A0A087UG18"/>
<dbReference type="GO" id="GO:0000124">
    <property type="term" value="C:SAGA complex"/>
    <property type="evidence" value="ECO:0007669"/>
    <property type="project" value="InterPro"/>
</dbReference>
<protein>
    <submittedName>
        <fullName evidence="6">SAGA-associated factor 29-like protein</fullName>
    </submittedName>
</protein>
<keyword evidence="3" id="KW-0804">Transcription</keyword>
<dbReference type="Pfam" id="PF07039">
    <property type="entry name" value="SGF29_Tudor"/>
    <property type="match status" value="1"/>
</dbReference>
<evidence type="ECO:0000256" key="3">
    <source>
        <dbReference type="ARBA" id="ARBA00023163"/>
    </source>
</evidence>
<name>A0A087UG18_STEMI</name>
<evidence type="ECO:0000313" key="6">
    <source>
        <dbReference type="EMBL" id="KFM76307.1"/>
    </source>
</evidence>
<dbReference type="InterPro" id="IPR047287">
    <property type="entry name" value="Tudor_SGF29_rpt2"/>
</dbReference>
<keyword evidence="2" id="KW-0805">Transcription regulation</keyword>
<evidence type="ECO:0000256" key="2">
    <source>
        <dbReference type="ARBA" id="ARBA00023015"/>
    </source>
</evidence>
<keyword evidence="4" id="KW-0539">Nucleus</keyword>
<dbReference type="OMA" id="EPTYIAK"/>
<keyword evidence="7" id="KW-1185">Reference proteome</keyword>
<accession>A0A087UG18</accession>
<comment type="subcellular location">
    <subcellularLocation>
        <location evidence="1">Nucleus</location>
    </subcellularLocation>
</comment>
<dbReference type="PANTHER" id="PTHR21539">
    <property type="entry name" value="SAGA-ASSOCIATED FACTOR 29"/>
    <property type="match status" value="1"/>
</dbReference>
<feature type="domain" description="SGF29 C-terminal" evidence="5">
    <location>
        <begin position="144"/>
        <end position="272"/>
    </location>
</feature>
<reference evidence="6 7" key="1">
    <citation type="submission" date="2013-11" db="EMBL/GenBank/DDBJ databases">
        <title>Genome sequencing of Stegodyphus mimosarum.</title>
        <authorList>
            <person name="Bechsgaard J."/>
        </authorList>
    </citation>
    <scope>NUCLEOTIDE SEQUENCE [LARGE SCALE GENOMIC DNA]</scope>
</reference>
<dbReference type="InterPro" id="IPR010750">
    <property type="entry name" value="SGF29_tudor-like_dom"/>
</dbReference>
<dbReference type="STRING" id="407821.A0A087UG18"/>
<dbReference type="OrthoDB" id="10265994at2759"/>
<dbReference type="PANTHER" id="PTHR21539:SF0">
    <property type="entry name" value="SAGA-ASSOCIATED FACTOR 29"/>
    <property type="match status" value="1"/>
</dbReference>
<evidence type="ECO:0000313" key="7">
    <source>
        <dbReference type="Proteomes" id="UP000054359"/>
    </source>
</evidence>
<feature type="non-terminal residue" evidence="6">
    <location>
        <position position="272"/>
    </location>
</feature>
<gene>
    <name evidence="6" type="ORF">X975_04668</name>
</gene>
<dbReference type="Proteomes" id="UP000054359">
    <property type="component" value="Unassembled WGS sequence"/>
</dbReference>
<organism evidence="6 7">
    <name type="scientific">Stegodyphus mimosarum</name>
    <name type="common">African social velvet spider</name>
    <dbReference type="NCBI Taxonomy" id="407821"/>
    <lineage>
        <taxon>Eukaryota</taxon>
        <taxon>Metazoa</taxon>
        <taxon>Ecdysozoa</taxon>
        <taxon>Arthropoda</taxon>
        <taxon>Chelicerata</taxon>
        <taxon>Arachnida</taxon>
        <taxon>Araneae</taxon>
        <taxon>Araneomorphae</taxon>
        <taxon>Entelegynae</taxon>
        <taxon>Eresoidea</taxon>
        <taxon>Eresidae</taxon>
        <taxon>Stegodyphus</taxon>
    </lineage>
</organism>